<dbReference type="Proteomes" id="UP000265020">
    <property type="component" value="Unassembled WGS sequence"/>
</dbReference>
<dbReference type="Ensembl" id="ENSCVAT00000016178.1">
    <property type="protein sequence ID" value="ENSCVAP00000026260.1"/>
    <property type="gene ID" value="ENSCVAG00000011715.1"/>
</dbReference>
<accession>A0A3Q2GHW7</accession>
<name>A0A3Q2GHW7_CYPVA</name>
<dbReference type="GeneTree" id="ENSGT00390000016390"/>
<dbReference type="AlphaFoldDB" id="A0A3Q2GHW7"/>
<dbReference type="InterPro" id="IPR000686">
    <property type="entry name" value="FANCC"/>
</dbReference>
<dbReference type="PANTHER" id="PTHR16798:SF0">
    <property type="entry name" value="FANCONI ANEMIA GROUP C PROTEIN"/>
    <property type="match status" value="1"/>
</dbReference>
<sequence length="427" mass="48326">HVRLLRPSPSTTETMKRLPLLGQVLGRLCWNPYVTADGEYIYSNIFFSSHNLIKYQTCKVLCRLTTEEDDGATLAMMKHLGVPTREYYVKVLNKVYSDHHVLSFCFPNDTNFNISQTPQRCSCGSIQAASEAFMSLITCAEASPVIGTLLQQPAPCIRGGLSENFIDALHSEEVVISLWCHSLPFLEEAVLSLLDSATAAGSTPDKIKEQVTKSLLPKACAQHCSIFLVVNDIFRTVLKRAERNECVKDFLQTFTKCFLRELTLLQPQVWLLFNLGSYKCDWKNHLMWVSSTLQRLTEEEEEEEGSDAINIRVFEAWFLLAQCAHWVQVAVQLLVTSGPEDCGSLLWLLTFYHRPTNRWHHRAVQAKAAWDQLYSIFSVGAHPLPQLSLITLHLLVSFAVFGQLPLSTSTEITLKVRGFFSLLITFF</sequence>
<dbReference type="Pfam" id="PF02106">
    <property type="entry name" value="Fanconi_C"/>
    <property type="match status" value="2"/>
</dbReference>
<organism evidence="1 2">
    <name type="scientific">Cyprinodon variegatus</name>
    <name type="common">Sheepshead minnow</name>
    <dbReference type="NCBI Taxonomy" id="28743"/>
    <lineage>
        <taxon>Eukaryota</taxon>
        <taxon>Metazoa</taxon>
        <taxon>Chordata</taxon>
        <taxon>Craniata</taxon>
        <taxon>Vertebrata</taxon>
        <taxon>Euteleostomi</taxon>
        <taxon>Actinopterygii</taxon>
        <taxon>Neopterygii</taxon>
        <taxon>Teleostei</taxon>
        <taxon>Neoteleostei</taxon>
        <taxon>Acanthomorphata</taxon>
        <taxon>Ovalentaria</taxon>
        <taxon>Atherinomorphae</taxon>
        <taxon>Cyprinodontiformes</taxon>
        <taxon>Cyprinodontidae</taxon>
        <taxon>Cyprinodon</taxon>
    </lineage>
</organism>
<proteinExistence type="predicted"/>
<reference evidence="1" key="2">
    <citation type="submission" date="2025-09" db="UniProtKB">
        <authorList>
            <consortium name="Ensembl"/>
        </authorList>
    </citation>
    <scope>IDENTIFICATION</scope>
</reference>
<dbReference type="OMA" id="CEHTRER"/>
<protein>
    <submittedName>
        <fullName evidence="1">FA complementation group C</fullName>
    </submittedName>
</protein>
<dbReference type="GO" id="GO:0006289">
    <property type="term" value="P:nucleotide-excision repair"/>
    <property type="evidence" value="ECO:0007669"/>
    <property type="project" value="TreeGrafter"/>
</dbReference>
<keyword evidence="2" id="KW-1185">Reference proteome</keyword>
<evidence type="ECO:0000313" key="1">
    <source>
        <dbReference type="Ensembl" id="ENSCVAP00000026260.1"/>
    </source>
</evidence>
<dbReference type="STRING" id="28743.ENSCVAP00000026260"/>
<dbReference type="PRINTS" id="PR00494">
    <property type="entry name" value="FANCONICGENE"/>
</dbReference>
<dbReference type="GO" id="GO:0034599">
    <property type="term" value="P:cellular response to oxidative stress"/>
    <property type="evidence" value="ECO:0007669"/>
    <property type="project" value="TreeGrafter"/>
</dbReference>
<evidence type="ECO:0000313" key="2">
    <source>
        <dbReference type="Proteomes" id="UP000265020"/>
    </source>
</evidence>
<dbReference type="PANTHER" id="PTHR16798">
    <property type="entry name" value="FANCONI ANEMIA GROUP C PROTEIN FANCC"/>
    <property type="match status" value="1"/>
</dbReference>
<dbReference type="GO" id="GO:0043240">
    <property type="term" value="C:Fanconi anaemia nuclear complex"/>
    <property type="evidence" value="ECO:0007669"/>
    <property type="project" value="InterPro"/>
</dbReference>
<dbReference type="GO" id="GO:0036297">
    <property type="term" value="P:interstrand cross-link repair"/>
    <property type="evidence" value="ECO:0007669"/>
    <property type="project" value="InterPro"/>
</dbReference>
<reference evidence="1" key="1">
    <citation type="submission" date="2025-08" db="UniProtKB">
        <authorList>
            <consortium name="Ensembl"/>
        </authorList>
    </citation>
    <scope>IDENTIFICATION</scope>
</reference>